<dbReference type="SUPFAM" id="SSF56801">
    <property type="entry name" value="Acetyl-CoA synthetase-like"/>
    <property type="match status" value="1"/>
</dbReference>
<keyword evidence="2" id="KW-1185">Reference proteome</keyword>
<feature type="domain" description="AMP-dependent synthetase/ligase" evidence="1">
    <location>
        <begin position="91"/>
        <end position="165"/>
    </location>
</feature>
<dbReference type="Gene3D" id="3.40.50.12780">
    <property type="entry name" value="N-terminal domain of ligase-like"/>
    <property type="match status" value="1"/>
</dbReference>
<sequence>MFRSYDRTNKLFLSLVQEYASDEYGLRSHSNSNPVKGISRLKLALLMLDFDISCYTVSIEMESEDFLKQPLREESWSKWLFTQIFTNLKLCPSKIALVEEIGDARCVTYDELVDGVMRTVNFLSHHRVENNTYVAICMENSIEYIIYELALHFIGAIPILLNPEHVANFCLSKIKHRIYNLKIYYQFMHY</sequence>
<dbReference type="Pfam" id="PF00501">
    <property type="entry name" value="AMP-binding"/>
    <property type="match status" value="1"/>
</dbReference>
<proteinExistence type="predicted"/>
<dbReference type="InterPro" id="IPR042099">
    <property type="entry name" value="ANL_N_sf"/>
</dbReference>
<evidence type="ECO:0000313" key="3">
    <source>
        <dbReference type="WBParaSite" id="Hba_07554"/>
    </source>
</evidence>
<evidence type="ECO:0000313" key="2">
    <source>
        <dbReference type="Proteomes" id="UP000095283"/>
    </source>
</evidence>
<reference evidence="3" key="1">
    <citation type="submission" date="2016-11" db="UniProtKB">
        <authorList>
            <consortium name="WormBaseParasite"/>
        </authorList>
    </citation>
    <scope>IDENTIFICATION</scope>
</reference>
<name>A0A1I7WR28_HETBA</name>
<dbReference type="InterPro" id="IPR000873">
    <property type="entry name" value="AMP-dep_synth/lig_dom"/>
</dbReference>
<organism evidence="2 3">
    <name type="scientific">Heterorhabditis bacteriophora</name>
    <name type="common">Entomopathogenic nematode worm</name>
    <dbReference type="NCBI Taxonomy" id="37862"/>
    <lineage>
        <taxon>Eukaryota</taxon>
        <taxon>Metazoa</taxon>
        <taxon>Ecdysozoa</taxon>
        <taxon>Nematoda</taxon>
        <taxon>Chromadorea</taxon>
        <taxon>Rhabditida</taxon>
        <taxon>Rhabditina</taxon>
        <taxon>Rhabditomorpha</taxon>
        <taxon>Strongyloidea</taxon>
        <taxon>Heterorhabditidae</taxon>
        <taxon>Heterorhabditis</taxon>
    </lineage>
</organism>
<dbReference type="AlphaFoldDB" id="A0A1I7WR28"/>
<evidence type="ECO:0000259" key="1">
    <source>
        <dbReference type="Pfam" id="PF00501"/>
    </source>
</evidence>
<dbReference type="WBParaSite" id="Hba_07554">
    <property type="protein sequence ID" value="Hba_07554"/>
    <property type="gene ID" value="Hba_07554"/>
</dbReference>
<accession>A0A1I7WR28</accession>
<protein>
    <submittedName>
        <fullName evidence="3">AMP-binding domain-containing protein</fullName>
    </submittedName>
</protein>
<dbReference type="Proteomes" id="UP000095283">
    <property type="component" value="Unplaced"/>
</dbReference>